<keyword evidence="5" id="KW-1015">Disulfide bond</keyword>
<proteinExistence type="evidence at transcript level"/>
<dbReference type="GO" id="GO:0008009">
    <property type="term" value="F:chemokine activity"/>
    <property type="evidence" value="ECO:0007669"/>
    <property type="project" value="InterPro"/>
</dbReference>
<gene>
    <name evidence="9" type="primary">LOC121849590</name>
</gene>
<dbReference type="PANTHER" id="PTHR12015">
    <property type="entry name" value="SMALL INDUCIBLE CYTOKINE A"/>
    <property type="match status" value="1"/>
</dbReference>
<keyword evidence="6" id="KW-0145">Chemotaxis</keyword>
<comment type="similarity">
    <text evidence="2 6">Belongs to the intercrine alpha (chemokine CxC) family.</text>
</comment>
<dbReference type="RefSeq" id="XP_042193630.1">
    <property type="nucleotide sequence ID" value="XM_042337696.1"/>
</dbReference>
<dbReference type="InterPro" id="IPR001811">
    <property type="entry name" value="Chemokine_IL8-like_dom"/>
</dbReference>
<evidence type="ECO:0000313" key="8">
    <source>
        <dbReference type="EMBL" id="AFP08787.1"/>
    </source>
</evidence>
<keyword evidence="10" id="KW-1185">Reference proteome</keyword>
<evidence type="ECO:0000256" key="6">
    <source>
        <dbReference type="RuleBase" id="RU361149"/>
    </source>
</evidence>
<evidence type="ECO:0000256" key="2">
    <source>
        <dbReference type="ARBA" id="ARBA00010665"/>
    </source>
</evidence>
<dbReference type="OrthoDB" id="9937393at2759"/>
<dbReference type="PRINTS" id="PR00437">
    <property type="entry name" value="SMALLCYTKCXC"/>
</dbReference>
<reference evidence="10" key="2">
    <citation type="journal article" date="2007" name="PLoS Biol.">
        <title>Survey sequencing and comparative analysis of the elephant shark (Callorhinchus milii) genome.</title>
        <authorList>
            <person name="Venkatesh B."/>
            <person name="Kirkness E.F."/>
            <person name="Loh Y.H."/>
            <person name="Halpern A.L."/>
            <person name="Lee A.P."/>
            <person name="Johnson J."/>
            <person name="Dandona N."/>
            <person name="Viswanathan L.D."/>
            <person name="Tay A."/>
            <person name="Venter J.C."/>
            <person name="Strausberg R.L."/>
            <person name="Brenner S."/>
        </authorList>
    </citation>
    <scope>NUCLEOTIDE SEQUENCE [LARGE SCALE GENOMIC DNA]</scope>
</reference>
<keyword evidence="6" id="KW-0732">Signal</keyword>
<name>V9L9W2_CALMI</name>
<evidence type="ECO:0000256" key="4">
    <source>
        <dbReference type="ARBA" id="ARBA00022525"/>
    </source>
</evidence>
<dbReference type="CDD" id="cd00273">
    <property type="entry name" value="Chemokine_CXC"/>
    <property type="match status" value="1"/>
</dbReference>
<feature type="signal peptide" evidence="6">
    <location>
        <begin position="1"/>
        <end position="22"/>
    </location>
</feature>
<evidence type="ECO:0000256" key="1">
    <source>
        <dbReference type="ARBA" id="ARBA00004613"/>
    </source>
</evidence>
<dbReference type="Ensembl" id="ENSCMIT00000001781.1">
    <property type="protein sequence ID" value="ENSCMIP00000001712.1"/>
    <property type="gene ID" value="ENSCMIG00000001076.1"/>
</dbReference>
<accession>V9L9W2</accession>
<dbReference type="GO" id="GO:0006952">
    <property type="term" value="P:defense response"/>
    <property type="evidence" value="ECO:0007669"/>
    <property type="project" value="InterPro"/>
</dbReference>
<evidence type="ECO:0000313" key="9">
    <source>
        <dbReference type="Ensembl" id="ENSCMIP00000001712.1"/>
    </source>
</evidence>
<dbReference type="InterPro" id="IPR039809">
    <property type="entry name" value="Chemokine_b/g/d"/>
</dbReference>
<dbReference type="PROSITE" id="PS00471">
    <property type="entry name" value="SMALL_CYTOKINES_CXC"/>
    <property type="match status" value="1"/>
</dbReference>
<dbReference type="GO" id="GO:0006955">
    <property type="term" value="P:immune response"/>
    <property type="evidence" value="ECO:0007669"/>
    <property type="project" value="InterPro"/>
</dbReference>
<dbReference type="FunFam" id="2.40.50.40:FF:000004">
    <property type="entry name" value="C-X-C motif chemokine"/>
    <property type="match status" value="1"/>
</dbReference>
<sequence length="101" mass="10857">MDSKLTVTVLALLALYVASTRAASIGSAGGSLRCQCVKTMSEFINPKFMKNIEIVPSGPHCSNAEIIVTLKSTNRVCLDPQAPWVKRIINRVMNGANAEGH</sequence>
<dbReference type="PRINTS" id="PR00436">
    <property type="entry name" value="INTERLEUKIN8"/>
</dbReference>
<feature type="domain" description="Chemokine interleukin-8-like" evidence="7">
    <location>
        <begin position="31"/>
        <end position="92"/>
    </location>
</feature>
<keyword evidence="3 6" id="KW-0202">Cytokine</keyword>
<evidence type="ECO:0000256" key="5">
    <source>
        <dbReference type="ARBA" id="ARBA00023157"/>
    </source>
</evidence>
<dbReference type="SUPFAM" id="SSF54117">
    <property type="entry name" value="Interleukin 8-like chemokines"/>
    <property type="match status" value="1"/>
</dbReference>
<evidence type="ECO:0000256" key="3">
    <source>
        <dbReference type="ARBA" id="ARBA00022514"/>
    </source>
</evidence>
<dbReference type="GeneID" id="121849590"/>
<dbReference type="Pfam" id="PF00048">
    <property type="entry name" value="IL8"/>
    <property type="match status" value="1"/>
</dbReference>
<dbReference type="GeneTree" id="ENSGT00940000160757"/>
<dbReference type="Proteomes" id="UP000314986">
    <property type="component" value="Unassembled WGS sequence"/>
</dbReference>
<reference evidence="9" key="4">
    <citation type="submission" date="2025-05" db="UniProtKB">
        <authorList>
            <consortium name="Ensembl"/>
        </authorList>
    </citation>
    <scope>IDENTIFICATION</scope>
</reference>
<dbReference type="GO" id="GO:0005615">
    <property type="term" value="C:extracellular space"/>
    <property type="evidence" value="ECO:0007669"/>
    <property type="project" value="UniProtKB-UniRule"/>
</dbReference>
<dbReference type="InterPro" id="IPR018048">
    <property type="entry name" value="Chemokine_CXC_CS"/>
</dbReference>
<dbReference type="PANTHER" id="PTHR12015:SF198">
    <property type="entry name" value="PLATELET BASIC PROTEIN"/>
    <property type="match status" value="1"/>
</dbReference>
<reference evidence="10" key="1">
    <citation type="journal article" date="2006" name="Science">
        <title>Ancient noncoding elements conserved in the human genome.</title>
        <authorList>
            <person name="Venkatesh B."/>
            <person name="Kirkness E.F."/>
            <person name="Loh Y.H."/>
            <person name="Halpern A.L."/>
            <person name="Lee A.P."/>
            <person name="Johnson J."/>
            <person name="Dandona N."/>
            <person name="Viswanathan L.D."/>
            <person name="Tay A."/>
            <person name="Venter J.C."/>
            <person name="Strausberg R.L."/>
            <person name="Brenner S."/>
        </authorList>
    </citation>
    <scope>NUCLEOTIDE SEQUENCE [LARGE SCALE GENOMIC DNA]</scope>
</reference>
<dbReference type="EMBL" id="JW876270">
    <property type="protein sequence ID" value="AFP08787.1"/>
    <property type="molecule type" value="mRNA"/>
</dbReference>
<keyword evidence="4 6" id="KW-0964">Secreted</keyword>
<dbReference type="OMA" id="IGTELRC"/>
<dbReference type="AlphaFoldDB" id="V9L9W2"/>
<dbReference type="STRING" id="7868.ENSCMIP00000001712"/>
<dbReference type="InterPro" id="IPR033899">
    <property type="entry name" value="CXC_Chemokine_domain"/>
</dbReference>
<dbReference type="InterPro" id="IPR001089">
    <property type="entry name" value="Chemokine_CXC"/>
</dbReference>
<feature type="chain" id="PRO_5044524731" description="C-X-C motif chemokine" evidence="6">
    <location>
        <begin position="23"/>
        <end position="101"/>
    </location>
</feature>
<reference evidence="8 10" key="3">
    <citation type="journal article" date="2014" name="Nature">
        <title>Elephant shark genome provides unique insights into gnathostome evolution.</title>
        <authorList>
            <consortium name="International Elephant Shark Genome Sequencing Consortium"/>
            <person name="Venkatesh B."/>
            <person name="Lee A.P."/>
            <person name="Ravi V."/>
            <person name="Maurya A.K."/>
            <person name="Lian M.M."/>
            <person name="Swann J.B."/>
            <person name="Ohta Y."/>
            <person name="Flajnik M.F."/>
            <person name="Sutoh Y."/>
            <person name="Kasahara M."/>
            <person name="Hoon S."/>
            <person name="Gangu V."/>
            <person name="Roy S.W."/>
            <person name="Irimia M."/>
            <person name="Korzh V."/>
            <person name="Kondrychyn I."/>
            <person name="Lim Z.W."/>
            <person name="Tay B.H."/>
            <person name="Tohari S."/>
            <person name="Kong K.W."/>
            <person name="Ho S."/>
            <person name="Lorente-Galdos B."/>
            <person name="Quilez J."/>
            <person name="Marques-Bonet T."/>
            <person name="Raney B.J."/>
            <person name="Ingham P.W."/>
            <person name="Tay A."/>
            <person name="Hillier L.W."/>
            <person name="Minx P."/>
            <person name="Boehm T."/>
            <person name="Wilson R.K."/>
            <person name="Brenner S."/>
            <person name="Warren W.C."/>
        </authorList>
    </citation>
    <scope>NUCLEOTIDE SEQUENCE</scope>
    <source>
        <tissue evidence="8">Intestine</tissue>
    </source>
</reference>
<protein>
    <recommendedName>
        <fullName evidence="6">C-X-C motif chemokine</fullName>
    </recommendedName>
</protein>
<dbReference type="Gene3D" id="2.40.50.40">
    <property type="match status" value="1"/>
</dbReference>
<comment type="subcellular location">
    <subcellularLocation>
        <location evidence="1 6">Secreted</location>
    </subcellularLocation>
</comment>
<organism evidence="8">
    <name type="scientific">Callorhinchus milii</name>
    <name type="common">Ghost shark</name>
    <dbReference type="NCBI Taxonomy" id="7868"/>
    <lineage>
        <taxon>Eukaryota</taxon>
        <taxon>Metazoa</taxon>
        <taxon>Chordata</taxon>
        <taxon>Craniata</taxon>
        <taxon>Vertebrata</taxon>
        <taxon>Chondrichthyes</taxon>
        <taxon>Holocephali</taxon>
        <taxon>Chimaeriformes</taxon>
        <taxon>Callorhinchidae</taxon>
        <taxon>Callorhinchus</taxon>
    </lineage>
</organism>
<evidence type="ECO:0000259" key="7">
    <source>
        <dbReference type="SMART" id="SM00199"/>
    </source>
</evidence>
<dbReference type="SMART" id="SM00199">
    <property type="entry name" value="SCY"/>
    <property type="match status" value="1"/>
</dbReference>
<dbReference type="InterPro" id="IPR036048">
    <property type="entry name" value="Interleukin_8-like_sf"/>
</dbReference>
<dbReference type="KEGG" id="cmk:103172510"/>
<evidence type="ECO:0000313" key="10">
    <source>
        <dbReference type="Proteomes" id="UP000314986"/>
    </source>
</evidence>